<dbReference type="InterPro" id="IPR009835">
    <property type="entry name" value="SrtB"/>
</dbReference>
<dbReference type="Gene3D" id="2.40.260.10">
    <property type="entry name" value="Sortase"/>
    <property type="match status" value="1"/>
</dbReference>
<accession>A0A9D2BF00</accession>
<comment type="caution">
    <text evidence="3">The sequence shown here is derived from an EMBL/GenBank/DDBJ whole genome shotgun (WGS) entry which is preliminary data.</text>
</comment>
<reference evidence="3" key="2">
    <citation type="submission" date="2021-04" db="EMBL/GenBank/DDBJ databases">
        <authorList>
            <person name="Gilroy R."/>
        </authorList>
    </citation>
    <scope>NUCLEOTIDE SEQUENCE</scope>
    <source>
        <strain evidence="3">ChiSxjej3B15-1167</strain>
    </source>
</reference>
<gene>
    <name evidence="3" type="primary">srtB</name>
    <name evidence="3" type="ORF">H9849_07345</name>
</gene>
<evidence type="ECO:0000313" key="3">
    <source>
        <dbReference type="EMBL" id="HIX72824.1"/>
    </source>
</evidence>
<dbReference type="InterPro" id="IPR005754">
    <property type="entry name" value="Sortase"/>
</dbReference>
<keyword evidence="1 3" id="KW-0378">Hydrolase</keyword>
<evidence type="ECO:0000256" key="2">
    <source>
        <dbReference type="PIRSR" id="PIRSR605754-1"/>
    </source>
</evidence>
<feature type="active site" description="Proton donor/acceptor" evidence="2">
    <location>
        <position position="142"/>
    </location>
</feature>
<protein>
    <submittedName>
        <fullName evidence="3">Class B sortase</fullName>
        <ecNumber evidence="3">3.4.22.71</ecNumber>
    </submittedName>
</protein>
<organism evidence="3 4">
    <name type="scientific">Candidatus Anaerobutyricum stercoripullorum</name>
    <dbReference type="NCBI Taxonomy" id="2838456"/>
    <lineage>
        <taxon>Bacteria</taxon>
        <taxon>Bacillati</taxon>
        <taxon>Bacillota</taxon>
        <taxon>Clostridia</taxon>
        <taxon>Lachnospirales</taxon>
        <taxon>Lachnospiraceae</taxon>
        <taxon>Anaerobutyricum</taxon>
    </lineage>
</organism>
<sequence>MKKKKRSPLSMIVLLLCLAVAAFSAWKLYGYFRGYRDGEKEYEDLTQYVEETDAGQDSGKKGKKDKCPIQVDFASLSAINPDIVGWVYIEDTGVNYPVVQGEDNEYYLHHTFEGRENFPGAIFMDTTCSPDFSSDNSILFGHNLKTGEMFGALKKLYDTEYNAEADWTKYPDIWVVTPEASMEYRIFAAREISVEQDTDVYMVDFARAEEYLQWMQQQKAASLYETDTDISRPEPMITLSTCTSDSEDGRFVVQAIRTQVRGQ</sequence>
<dbReference type="CDD" id="cd05826">
    <property type="entry name" value="Sortase_B"/>
    <property type="match status" value="1"/>
</dbReference>
<name>A0A9D2BF00_9FIRM</name>
<dbReference type="EC" id="3.4.22.71" evidence="3"/>
<dbReference type="AlphaFoldDB" id="A0A9D2BF00"/>
<evidence type="ECO:0000256" key="1">
    <source>
        <dbReference type="ARBA" id="ARBA00022801"/>
    </source>
</evidence>
<dbReference type="GO" id="GO:0016787">
    <property type="term" value="F:hydrolase activity"/>
    <property type="evidence" value="ECO:0007669"/>
    <property type="project" value="UniProtKB-KW"/>
</dbReference>
<dbReference type="SUPFAM" id="SSF63817">
    <property type="entry name" value="Sortase"/>
    <property type="match status" value="1"/>
</dbReference>
<proteinExistence type="predicted"/>
<dbReference type="InterPro" id="IPR023365">
    <property type="entry name" value="Sortase_dom-sf"/>
</dbReference>
<feature type="active site" description="Acyl-thioester intermediate" evidence="2">
    <location>
        <position position="242"/>
    </location>
</feature>
<evidence type="ECO:0000313" key="4">
    <source>
        <dbReference type="Proteomes" id="UP000886805"/>
    </source>
</evidence>
<dbReference type="Proteomes" id="UP000886805">
    <property type="component" value="Unassembled WGS sequence"/>
</dbReference>
<reference evidence="3" key="1">
    <citation type="journal article" date="2021" name="PeerJ">
        <title>Extensive microbial diversity within the chicken gut microbiome revealed by metagenomics and culture.</title>
        <authorList>
            <person name="Gilroy R."/>
            <person name="Ravi A."/>
            <person name="Getino M."/>
            <person name="Pursley I."/>
            <person name="Horton D.L."/>
            <person name="Alikhan N.F."/>
            <person name="Baker D."/>
            <person name="Gharbi K."/>
            <person name="Hall N."/>
            <person name="Watson M."/>
            <person name="Adriaenssens E.M."/>
            <person name="Foster-Nyarko E."/>
            <person name="Jarju S."/>
            <person name="Secka A."/>
            <person name="Antonio M."/>
            <person name="Oren A."/>
            <person name="Chaudhuri R.R."/>
            <person name="La Ragione R."/>
            <person name="Hildebrand F."/>
            <person name="Pallen M.J."/>
        </authorList>
    </citation>
    <scope>NUCLEOTIDE SEQUENCE</scope>
    <source>
        <strain evidence="3">ChiSxjej3B15-1167</strain>
    </source>
</reference>
<dbReference type="Pfam" id="PF04203">
    <property type="entry name" value="Sortase"/>
    <property type="match status" value="1"/>
</dbReference>
<dbReference type="EMBL" id="DXEQ01000219">
    <property type="protein sequence ID" value="HIX72824.1"/>
    <property type="molecule type" value="Genomic_DNA"/>
</dbReference>
<dbReference type="NCBIfam" id="TIGR03064">
    <property type="entry name" value="sortase_srtB"/>
    <property type="match status" value="1"/>
</dbReference>